<reference evidence="1 2" key="1">
    <citation type="submission" date="2019-02" db="EMBL/GenBank/DDBJ databases">
        <title>Deep-cultivation of Planctomycetes and their phenomic and genomic characterization uncovers novel biology.</title>
        <authorList>
            <person name="Wiegand S."/>
            <person name="Jogler M."/>
            <person name="Boedeker C."/>
            <person name="Pinto D."/>
            <person name="Vollmers J."/>
            <person name="Rivas-Marin E."/>
            <person name="Kohn T."/>
            <person name="Peeters S.H."/>
            <person name="Heuer A."/>
            <person name="Rast P."/>
            <person name="Oberbeckmann S."/>
            <person name="Bunk B."/>
            <person name="Jeske O."/>
            <person name="Meyerdierks A."/>
            <person name="Storesund J.E."/>
            <person name="Kallscheuer N."/>
            <person name="Luecker S."/>
            <person name="Lage O.M."/>
            <person name="Pohl T."/>
            <person name="Merkel B.J."/>
            <person name="Hornburger P."/>
            <person name="Mueller R.-W."/>
            <person name="Bruemmer F."/>
            <person name="Labrenz M."/>
            <person name="Spormann A.M."/>
            <person name="Op den Camp H."/>
            <person name="Overmann J."/>
            <person name="Amann R."/>
            <person name="Jetten M.S.M."/>
            <person name="Mascher T."/>
            <person name="Medema M.H."/>
            <person name="Devos D.P."/>
            <person name="Kaster A.-K."/>
            <person name="Ovreas L."/>
            <person name="Rohde M."/>
            <person name="Galperin M.Y."/>
            <person name="Jogler C."/>
        </authorList>
    </citation>
    <scope>NUCLEOTIDE SEQUENCE [LARGE SCALE GENOMIC DNA]</scope>
    <source>
        <strain evidence="1 2">TBK1r</strain>
    </source>
</reference>
<dbReference type="EMBL" id="CP036432">
    <property type="protein sequence ID" value="QDV81238.1"/>
    <property type="molecule type" value="Genomic_DNA"/>
</dbReference>
<dbReference type="RefSeq" id="WP_145207070.1">
    <property type="nucleotide sequence ID" value="NZ_CP036432.1"/>
</dbReference>
<evidence type="ECO:0000313" key="1">
    <source>
        <dbReference type="EMBL" id="QDV81238.1"/>
    </source>
</evidence>
<keyword evidence="2" id="KW-1185">Reference proteome</keyword>
<accession>A0ABX5XGX7</accession>
<gene>
    <name evidence="1" type="ORF">TBK1r_01530</name>
</gene>
<sequence>MARKAQPVEDREDSMEKLGVMLGEFMMAAQSGNRLETPDFEGLLAEFPGIELQEIQDAFLAAGVLSDGASKLSERRRPHELFPTAPR</sequence>
<protein>
    <submittedName>
        <fullName evidence="1">Uncharacterized protein</fullName>
    </submittedName>
</protein>
<dbReference type="Proteomes" id="UP000318081">
    <property type="component" value="Chromosome"/>
</dbReference>
<evidence type="ECO:0000313" key="2">
    <source>
        <dbReference type="Proteomes" id="UP000318081"/>
    </source>
</evidence>
<proteinExistence type="predicted"/>
<organism evidence="1 2">
    <name type="scientific">Stieleria magnilauensis</name>
    <dbReference type="NCBI Taxonomy" id="2527963"/>
    <lineage>
        <taxon>Bacteria</taxon>
        <taxon>Pseudomonadati</taxon>
        <taxon>Planctomycetota</taxon>
        <taxon>Planctomycetia</taxon>
        <taxon>Pirellulales</taxon>
        <taxon>Pirellulaceae</taxon>
        <taxon>Stieleria</taxon>
    </lineage>
</organism>
<name>A0ABX5XGX7_9BACT</name>